<dbReference type="PANTHER" id="PTHR33798">
    <property type="entry name" value="FLAVOPROTEIN OXYGENASE"/>
    <property type="match status" value="1"/>
</dbReference>
<evidence type="ECO:0000256" key="1">
    <source>
        <dbReference type="ARBA" id="ARBA00001917"/>
    </source>
</evidence>
<dbReference type="AlphaFoldDB" id="A0A3N5Z7M7"/>
<gene>
    <name evidence="6" type="ORF">DRW07_11605</name>
</gene>
<evidence type="ECO:0000256" key="4">
    <source>
        <dbReference type="ARBA" id="ARBA00038054"/>
    </source>
</evidence>
<dbReference type="GO" id="GO:0016646">
    <property type="term" value="F:oxidoreductase activity, acting on the CH-NH group of donors, NAD or NADP as acceptor"/>
    <property type="evidence" value="ECO:0007669"/>
    <property type="project" value="UniProtKB-ARBA"/>
</dbReference>
<feature type="domain" description="Flavin reductase like" evidence="5">
    <location>
        <begin position="35"/>
        <end position="169"/>
    </location>
</feature>
<keyword evidence="7" id="KW-1185">Reference proteome</keyword>
<comment type="similarity">
    <text evidence="4">Belongs to the flavoredoxin family.</text>
</comment>
<keyword evidence="2" id="KW-0285">Flavoprotein</keyword>
<evidence type="ECO:0000313" key="6">
    <source>
        <dbReference type="EMBL" id="RPJ66714.1"/>
    </source>
</evidence>
<dbReference type="RefSeq" id="WP_124028071.1">
    <property type="nucleotide sequence ID" value="NZ_JBHRSN010000006.1"/>
</dbReference>
<dbReference type="InterPro" id="IPR002563">
    <property type="entry name" value="Flavin_Rdtase-like_dom"/>
</dbReference>
<evidence type="ECO:0000259" key="5">
    <source>
        <dbReference type="Pfam" id="PF01613"/>
    </source>
</evidence>
<sequence>MTTNKHFSKRDIDALPQRFRANFINCLSGFKSANLVGTQNAEGHLNLAVISSVVHLGANPPLLGMIMRPHTVRRDTIENITATGVYTINHIASDWVDKAHQTSARYEADESEFDTVGLTPEYLSDFAAPFVQQSPIKLGMRFVESVPITHNDTTLLIGEIQHVLLPESAVTEDGHVDLNRCDIACISGLDNYHKPQHIARYSYAKPDKSLEKLLP</sequence>
<dbReference type="SUPFAM" id="SSF50475">
    <property type="entry name" value="FMN-binding split barrel"/>
    <property type="match status" value="1"/>
</dbReference>
<evidence type="ECO:0000313" key="7">
    <source>
        <dbReference type="Proteomes" id="UP000275281"/>
    </source>
</evidence>
<proteinExistence type="inferred from homology"/>
<evidence type="ECO:0000256" key="3">
    <source>
        <dbReference type="ARBA" id="ARBA00022643"/>
    </source>
</evidence>
<dbReference type="Pfam" id="PF01613">
    <property type="entry name" value="Flavin_Reduct"/>
    <property type="match status" value="1"/>
</dbReference>
<dbReference type="Proteomes" id="UP000275281">
    <property type="component" value="Unassembled WGS sequence"/>
</dbReference>
<accession>A0A3N5Z7M7</accession>
<dbReference type="InterPro" id="IPR012349">
    <property type="entry name" value="Split_barrel_FMN-bd"/>
</dbReference>
<protein>
    <submittedName>
        <fullName evidence="6">Flavin reductase</fullName>
    </submittedName>
</protein>
<dbReference type="Gene3D" id="2.30.110.10">
    <property type="entry name" value="Electron Transport, Fmn-binding Protein, Chain A"/>
    <property type="match status" value="1"/>
</dbReference>
<keyword evidence="3" id="KW-0288">FMN</keyword>
<dbReference type="OrthoDB" id="5293996at2"/>
<comment type="cofactor">
    <cofactor evidence="1">
        <name>FMN</name>
        <dbReference type="ChEBI" id="CHEBI:58210"/>
    </cofactor>
</comment>
<reference evidence="6 7" key="1">
    <citation type="submission" date="2018-11" db="EMBL/GenBank/DDBJ databases">
        <authorList>
            <person name="Ye M.-Q."/>
            <person name="Du Z.-J."/>
        </authorList>
    </citation>
    <scope>NUCLEOTIDE SEQUENCE [LARGE SCALE GENOMIC DNA]</scope>
    <source>
        <strain evidence="6 7">U0105</strain>
    </source>
</reference>
<organism evidence="6 7">
    <name type="scientific">Alteromonas sediminis</name>
    <dbReference type="NCBI Taxonomy" id="2259342"/>
    <lineage>
        <taxon>Bacteria</taxon>
        <taxon>Pseudomonadati</taxon>
        <taxon>Pseudomonadota</taxon>
        <taxon>Gammaproteobacteria</taxon>
        <taxon>Alteromonadales</taxon>
        <taxon>Alteromonadaceae</taxon>
        <taxon>Alteromonas/Salinimonas group</taxon>
        <taxon>Alteromonas</taxon>
    </lineage>
</organism>
<dbReference type="GO" id="GO:0010181">
    <property type="term" value="F:FMN binding"/>
    <property type="evidence" value="ECO:0007669"/>
    <property type="project" value="InterPro"/>
</dbReference>
<dbReference type="PANTHER" id="PTHR33798:SF5">
    <property type="entry name" value="FLAVIN REDUCTASE LIKE DOMAIN-CONTAINING PROTEIN"/>
    <property type="match status" value="1"/>
</dbReference>
<comment type="caution">
    <text evidence="6">The sequence shown here is derived from an EMBL/GenBank/DDBJ whole genome shotgun (WGS) entry which is preliminary data.</text>
</comment>
<name>A0A3N5Z7M7_9ALTE</name>
<dbReference type="EMBL" id="RPOK01000003">
    <property type="protein sequence ID" value="RPJ66714.1"/>
    <property type="molecule type" value="Genomic_DNA"/>
</dbReference>
<evidence type="ECO:0000256" key="2">
    <source>
        <dbReference type="ARBA" id="ARBA00022630"/>
    </source>
</evidence>